<name>A0A8T0DEX5_9TREM</name>
<dbReference type="OrthoDB" id="1594986at2759"/>
<sequence length="122" mass="14171">MDLSGKLIIKAQLGDDLRRIPIHNEEITYDELILMMQRVFKQRLSCDDDILIKYKDEDGDYITIADESDLSFAIQSSKVLQIKLFGELLSLFQSLFAFECSFRSFVKLAIFSSVIRYVVYEV</sequence>
<dbReference type="SUPFAM" id="SSF54277">
    <property type="entry name" value="CAD &amp; PB1 domains"/>
    <property type="match status" value="1"/>
</dbReference>
<evidence type="ECO:0000259" key="1">
    <source>
        <dbReference type="PROSITE" id="PS51745"/>
    </source>
</evidence>
<dbReference type="InterPro" id="IPR053793">
    <property type="entry name" value="PB1-like"/>
</dbReference>
<dbReference type="InterPro" id="IPR033512">
    <property type="entry name" value="TFG"/>
</dbReference>
<evidence type="ECO:0000313" key="2">
    <source>
        <dbReference type="EMBL" id="KAF8565464.1"/>
    </source>
</evidence>
<dbReference type="Proteomes" id="UP000699462">
    <property type="component" value="Unassembled WGS sequence"/>
</dbReference>
<keyword evidence="3" id="KW-1185">Reference proteome</keyword>
<evidence type="ECO:0000313" key="3">
    <source>
        <dbReference type="Proteomes" id="UP000699462"/>
    </source>
</evidence>
<dbReference type="AlphaFoldDB" id="A0A8T0DEX5"/>
<dbReference type="Pfam" id="PF00564">
    <property type="entry name" value="PB1"/>
    <property type="match status" value="1"/>
</dbReference>
<dbReference type="InterPro" id="IPR034857">
    <property type="entry name" value="PB1_TFG"/>
</dbReference>
<gene>
    <name evidence="2" type="ORF">P879_11174</name>
</gene>
<dbReference type="PANTHER" id="PTHR15335:SF7">
    <property type="entry name" value="PROTEIN TFG"/>
    <property type="match status" value="1"/>
</dbReference>
<dbReference type="EMBL" id="JTDF01006708">
    <property type="protein sequence ID" value="KAF8565464.1"/>
    <property type="molecule type" value="Genomic_DNA"/>
</dbReference>
<reference evidence="2 3" key="1">
    <citation type="submission" date="2019-07" db="EMBL/GenBank/DDBJ databases">
        <title>Annotation for the trematode Paragonimus westermani.</title>
        <authorList>
            <person name="Choi Y.-J."/>
        </authorList>
    </citation>
    <scope>NUCLEOTIDE SEQUENCE [LARGE SCALE GENOMIC DNA]</scope>
    <source>
        <strain evidence="2">180907_Pwestermani</strain>
    </source>
</reference>
<dbReference type="GO" id="GO:0048208">
    <property type="term" value="P:COPII vesicle coating"/>
    <property type="evidence" value="ECO:0007669"/>
    <property type="project" value="InterPro"/>
</dbReference>
<dbReference type="SMART" id="SM00666">
    <property type="entry name" value="PB1"/>
    <property type="match status" value="1"/>
</dbReference>
<proteinExistence type="predicted"/>
<comment type="caution">
    <text evidence="2">The sequence shown here is derived from an EMBL/GenBank/DDBJ whole genome shotgun (WGS) entry which is preliminary data.</text>
</comment>
<organism evidence="2 3">
    <name type="scientific">Paragonimus westermani</name>
    <dbReference type="NCBI Taxonomy" id="34504"/>
    <lineage>
        <taxon>Eukaryota</taxon>
        <taxon>Metazoa</taxon>
        <taxon>Spiralia</taxon>
        <taxon>Lophotrochozoa</taxon>
        <taxon>Platyhelminthes</taxon>
        <taxon>Trematoda</taxon>
        <taxon>Digenea</taxon>
        <taxon>Plagiorchiida</taxon>
        <taxon>Troglotremata</taxon>
        <taxon>Troglotrematidae</taxon>
        <taxon>Paragonimus</taxon>
    </lineage>
</organism>
<dbReference type="PANTHER" id="PTHR15335">
    <property type="entry name" value="PROTEIN TFG"/>
    <property type="match status" value="1"/>
</dbReference>
<dbReference type="GO" id="GO:0042802">
    <property type="term" value="F:identical protein binding"/>
    <property type="evidence" value="ECO:0007669"/>
    <property type="project" value="InterPro"/>
</dbReference>
<dbReference type="GO" id="GO:0070971">
    <property type="term" value="C:endoplasmic reticulum exit site"/>
    <property type="evidence" value="ECO:0007669"/>
    <property type="project" value="TreeGrafter"/>
</dbReference>
<dbReference type="PROSITE" id="PS51745">
    <property type="entry name" value="PB1"/>
    <property type="match status" value="1"/>
</dbReference>
<dbReference type="Gene3D" id="3.10.20.90">
    <property type="entry name" value="Phosphatidylinositol 3-kinase Catalytic Subunit, Chain A, domain 1"/>
    <property type="match status" value="1"/>
</dbReference>
<protein>
    <recommendedName>
        <fullName evidence="1">PB1 domain-containing protein</fullName>
    </recommendedName>
</protein>
<dbReference type="InterPro" id="IPR000270">
    <property type="entry name" value="PB1_dom"/>
</dbReference>
<feature type="domain" description="PB1" evidence="1">
    <location>
        <begin position="6"/>
        <end position="87"/>
    </location>
</feature>
<dbReference type="CDD" id="cd06401">
    <property type="entry name" value="PB1_TFG"/>
    <property type="match status" value="1"/>
</dbReference>
<accession>A0A8T0DEX5</accession>